<evidence type="ECO:0000256" key="9">
    <source>
        <dbReference type="PIRSR" id="PIRSR621190-2"/>
    </source>
</evidence>
<dbReference type="InterPro" id="IPR036375">
    <property type="entry name" value="Hemopexin-like_dom_sf"/>
</dbReference>
<evidence type="ECO:0000256" key="3">
    <source>
        <dbReference type="ARBA" id="ARBA00022723"/>
    </source>
</evidence>
<feature type="binding site" evidence="9">
    <location>
        <position position="186"/>
    </location>
    <ligand>
        <name>Ca(2+)</name>
        <dbReference type="ChEBI" id="CHEBI:29108"/>
        <label>3</label>
    </ligand>
</feature>
<evidence type="ECO:0000256" key="12">
    <source>
        <dbReference type="SAM" id="SignalP"/>
    </source>
</evidence>
<dbReference type="GO" id="GO:0004222">
    <property type="term" value="F:metalloendopeptidase activity"/>
    <property type="evidence" value="ECO:0007669"/>
    <property type="project" value="InterPro"/>
</dbReference>
<feature type="binding site" evidence="9">
    <location>
        <position position="483"/>
    </location>
    <ligand>
        <name>Ca(2+)</name>
        <dbReference type="ChEBI" id="CHEBI:29108"/>
        <label>4</label>
    </ligand>
</feature>
<feature type="binding site" evidence="9">
    <location>
        <position position="202"/>
    </location>
    <ligand>
        <name>Ca(2+)</name>
        <dbReference type="ChEBI" id="CHEBI:29108"/>
        <label>2</label>
    </ligand>
</feature>
<feature type="domain" description="Peptidase metallopeptidase" evidence="13">
    <location>
        <begin position="111"/>
        <end position="272"/>
    </location>
</feature>
<organism evidence="14">
    <name type="scientific">Pinctada fucata</name>
    <name type="common">Akoya pearl oyster</name>
    <name type="synonym">Pinctada imbricata fucata</name>
    <dbReference type="NCBI Taxonomy" id="50426"/>
    <lineage>
        <taxon>Eukaryota</taxon>
        <taxon>Metazoa</taxon>
        <taxon>Spiralia</taxon>
        <taxon>Lophotrochozoa</taxon>
        <taxon>Mollusca</taxon>
        <taxon>Bivalvia</taxon>
        <taxon>Autobranchia</taxon>
        <taxon>Pteriomorphia</taxon>
        <taxon>Pterioida</taxon>
        <taxon>Pterioidea</taxon>
        <taxon>Pteriidae</taxon>
        <taxon>Pinctada</taxon>
    </lineage>
</organism>
<feature type="signal peptide" evidence="12">
    <location>
        <begin position="1"/>
        <end position="19"/>
    </location>
</feature>
<dbReference type="InterPro" id="IPR021190">
    <property type="entry name" value="Pept_M10A"/>
</dbReference>
<feature type="binding site" evidence="8">
    <location>
        <position position="231"/>
    </location>
    <ligand>
        <name>Zn(2+)</name>
        <dbReference type="ChEBI" id="CHEBI:29105"/>
        <label>2</label>
        <note>catalytic</note>
    </ligand>
</feature>
<evidence type="ECO:0000313" key="14">
    <source>
        <dbReference type="EMBL" id="BBE38636.1"/>
    </source>
</evidence>
<feature type="binding site" evidence="9">
    <location>
        <position position="209"/>
    </location>
    <ligand>
        <name>Ca(2+)</name>
        <dbReference type="ChEBI" id="CHEBI:29108"/>
        <label>1</label>
    </ligand>
</feature>
<sequence length="526" mass="60918">MKRYITLIALFSLIVSVWCAVETLLDCDRYLYKYGYLRGTFDPDSGQEAPLHERTYALKYFQHFSNIPITGEFDRATMIKMNQKRCACEDVMTKETMMNTSLSFAPQQFNLGPKWSKTDLTWRLNGYSRKLRDNEVIRSELTRAFRVWSDVTPLTFREVTDRNVKVDIDMSFHLGEHGDGRFNAFDYRGGVLAHAFFPANGDTHFDDDENWQIQNDEGTEFFTVAAHEIGHALGLAHSTEEKALMAPYYAGYDPNFRLHYDDIRGIQTLYGGTTRDPFTQRPVPLTTMRPVRTPRPTLRPTPRPTPRQTQTPRPTPRQTPRPPRTERPVVTPSTREECNIKVRAAVTDFDGTLLLFTNGTTIYQVDLNRRYSPIKSDQSTKFSNPKRNPDAVYRLLNMGMTFIMKGQMIWQFDRMGNQMKRIFVQGGGYSLPERPRAVIAPTDNEIWIIMSHIVCRMTPRGEVIRGSHAYFSRTYRGVPYPVDAAVALKNDETIYFFKDQRFYEYSTRRRGVIRNGDIGREFFSCS</sequence>
<dbReference type="GO" id="GO:0006508">
    <property type="term" value="P:proteolysis"/>
    <property type="evidence" value="ECO:0007669"/>
    <property type="project" value="UniProtKB-KW"/>
</dbReference>
<dbReference type="PROSITE" id="PS51642">
    <property type="entry name" value="HEMOPEXIN_2"/>
    <property type="match status" value="1"/>
</dbReference>
<comment type="cofactor">
    <cofactor evidence="9">
        <name>Ca(2+)</name>
        <dbReference type="ChEBI" id="CHEBI:29108"/>
    </cofactor>
    <text evidence="9">Can bind about 5 Ca(2+) ions per subunit.</text>
</comment>
<dbReference type="FunFam" id="3.40.390.10:FF:000091">
    <property type="entry name" value="Matrix metalloproteinase-16-like Protein"/>
    <property type="match status" value="1"/>
</dbReference>
<feature type="binding site" description="in inhibited form" evidence="9">
    <location>
        <position position="86"/>
    </location>
    <ligand>
        <name>Zn(2+)</name>
        <dbReference type="ChEBI" id="CHEBI:29105"/>
        <label>2</label>
        <note>catalytic</note>
    </ligand>
</feature>
<dbReference type="InterPro" id="IPR006026">
    <property type="entry name" value="Peptidase_Metallo"/>
</dbReference>
<keyword evidence="12" id="KW-0732">Signal</keyword>
<keyword evidence="9" id="KW-0106">Calcium</keyword>
<feature type="binding site" evidence="9">
    <location>
        <position position="204"/>
    </location>
    <ligand>
        <name>Zn(2+)</name>
        <dbReference type="ChEBI" id="CHEBI:29105"/>
        <label>1</label>
    </ligand>
</feature>
<comment type="similarity">
    <text evidence="1">Belongs to the peptidase M10A family.</text>
</comment>
<comment type="cofactor">
    <cofactor evidence="9">
        <name>Zn(2+)</name>
        <dbReference type="ChEBI" id="CHEBI:29105"/>
    </cofactor>
    <text evidence="9">Binds 2 Zn(2+) ions per subunit.</text>
</comment>
<dbReference type="PRINTS" id="PR00138">
    <property type="entry name" value="MATRIXIN"/>
</dbReference>
<dbReference type="SUPFAM" id="SSF47090">
    <property type="entry name" value="PGBD-like"/>
    <property type="match status" value="1"/>
</dbReference>
<feature type="binding site" evidence="9">
    <location>
        <position position="207"/>
    </location>
    <ligand>
        <name>Ca(2+)</name>
        <dbReference type="ChEBI" id="CHEBI:29108"/>
        <label>1</label>
    </ligand>
</feature>
<dbReference type="PANTHER" id="PTHR10201:SF323">
    <property type="entry name" value="MATRIX METALLOPROTEINASE-21"/>
    <property type="match status" value="1"/>
</dbReference>
<feature type="binding site" evidence="9">
    <location>
        <position position="209"/>
    </location>
    <ligand>
        <name>Ca(2+)</name>
        <dbReference type="ChEBI" id="CHEBI:29108"/>
        <label>3</label>
    </ligand>
</feature>
<feature type="chain" id="PRO_5016415136" evidence="12">
    <location>
        <begin position="20"/>
        <end position="526"/>
    </location>
</feature>
<evidence type="ECO:0000256" key="2">
    <source>
        <dbReference type="ARBA" id="ARBA00022670"/>
    </source>
</evidence>
<feature type="binding site" evidence="8">
    <location>
        <position position="227"/>
    </location>
    <ligand>
        <name>Zn(2+)</name>
        <dbReference type="ChEBI" id="CHEBI:29105"/>
        <label>2</label>
        <note>catalytic</note>
    </ligand>
</feature>
<feature type="repeat" description="Hemopexin" evidence="10">
    <location>
        <begin position="479"/>
        <end position="525"/>
    </location>
</feature>
<feature type="binding site" evidence="9">
    <location>
        <position position="437"/>
    </location>
    <ligand>
        <name>Ca(2+)</name>
        <dbReference type="ChEBI" id="CHEBI:29108"/>
        <label>5</label>
    </ligand>
</feature>
<dbReference type="EMBL" id="LC388942">
    <property type="protein sequence ID" value="BBE38636.1"/>
    <property type="molecule type" value="mRNA"/>
</dbReference>
<dbReference type="InterPro" id="IPR024079">
    <property type="entry name" value="MetalloPept_cat_dom_sf"/>
</dbReference>
<feature type="binding site" evidence="9">
    <location>
        <position position="177"/>
    </location>
    <ligand>
        <name>Zn(2+)</name>
        <dbReference type="ChEBI" id="CHEBI:29105"/>
        <label>1</label>
    </ligand>
</feature>
<dbReference type="InterPro" id="IPR033739">
    <property type="entry name" value="M10A_MMP"/>
</dbReference>
<proteinExistence type="evidence at transcript level"/>
<dbReference type="Gene3D" id="3.40.390.10">
    <property type="entry name" value="Collagenase (Catalytic Domain)"/>
    <property type="match status" value="1"/>
</dbReference>
<evidence type="ECO:0000256" key="7">
    <source>
        <dbReference type="PIRSR" id="PIRSR001191-1"/>
    </source>
</evidence>
<dbReference type="Gene3D" id="2.110.10.10">
    <property type="entry name" value="Hemopexin-like domain"/>
    <property type="match status" value="1"/>
</dbReference>
<dbReference type="InterPro" id="IPR036365">
    <property type="entry name" value="PGBD-like_sf"/>
</dbReference>
<evidence type="ECO:0000256" key="8">
    <source>
        <dbReference type="PIRSR" id="PIRSR001191-2"/>
    </source>
</evidence>
<dbReference type="SMART" id="SM00235">
    <property type="entry name" value="ZnMc"/>
    <property type="match status" value="1"/>
</dbReference>
<evidence type="ECO:0000256" key="10">
    <source>
        <dbReference type="PROSITE-ProRule" id="PRU01011"/>
    </source>
</evidence>
<dbReference type="Pfam" id="PF00045">
    <property type="entry name" value="Hemopexin"/>
    <property type="match status" value="1"/>
</dbReference>
<evidence type="ECO:0000256" key="4">
    <source>
        <dbReference type="ARBA" id="ARBA00022801"/>
    </source>
</evidence>
<dbReference type="PANTHER" id="PTHR10201">
    <property type="entry name" value="MATRIX METALLOPROTEINASE"/>
    <property type="match status" value="1"/>
</dbReference>
<feature type="active site" evidence="7">
    <location>
        <position position="228"/>
    </location>
</feature>
<dbReference type="GO" id="GO:0008270">
    <property type="term" value="F:zinc ion binding"/>
    <property type="evidence" value="ECO:0007669"/>
    <property type="project" value="InterPro"/>
</dbReference>
<feature type="binding site" evidence="9">
    <location>
        <position position="390"/>
    </location>
    <ligand>
        <name>Ca(2+)</name>
        <dbReference type="ChEBI" id="CHEBI:29108"/>
        <label>4</label>
    </ligand>
</feature>
<keyword evidence="6" id="KW-0482">Metalloprotease</keyword>
<dbReference type="GO" id="GO:0030574">
    <property type="term" value="P:collagen catabolic process"/>
    <property type="evidence" value="ECO:0007669"/>
    <property type="project" value="TreeGrafter"/>
</dbReference>
<dbReference type="PIRSF" id="PIRSF001191">
    <property type="entry name" value="Peptidase_M10A_matrix"/>
    <property type="match status" value="1"/>
</dbReference>
<feature type="binding site" evidence="9">
    <location>
        <position position="206"/>
    </location>
    <ligand>
        <name>Ca(2+)</name>
        <dbReference type="ChEBI" id="CHEBI:29108"/>
        <label>3</label>
    </ligand>
</feature>
<dbReference type="CDD" id="cd04278">
    <property type="entry name" value="ZnMc_MMP"/>
    <property type="match status" value="1"/>
</dbReference>
<feature type="binding site" evidence="9">
    <location>
        <position position="245"/>
    </location>
    <ligand>
        <name>Zn(2+)</name>
        <dbReference type="ChEBI" id="CHEBI:29105"/>
        <label>2</label>
        <note>catalytic</note>
    </ligand>
</feature>
<dbReference type="SUPFAM" id="SSF55486">
    <property type="entry name" value="Metalloproteases ('zincins'), catalytic domain"/>
    <property type="match status" value="1"/>
</dbReference>
<dbReference type="Pfam" id="PF00413">
    <property type="entry name" value="Peptidase_M10"/>
    <property type="match status" value="1"/>
</dbReference>
<name>A0A2Z6G1C1_PINFU</name>
<evidence type="ECO:0000256" key="1">
    <source>
        <dbReference type="ARBA" id="ARBA00010370"/>
    </source>
</evidence>
<dbReference type="GO" id="GO:0030198">
    <property type="term" value="P:extracellular matrix organization"/>
    <property type="evidence" value="ECO:0007669"/>
    <property type="project" value="TreeGrafter"/>
</dbReference>
<feature type="binding site" evidence="8">
    <location>
        <position position="237"/>
    </location>
    <ligand>
        <name>Zn(2+)</name>
        <dbReference type="ChEBI" id="CHEBI:29105"/>
        <label>2</label>
        <note>catalytic</note>
    </ligand>
</feature>
<evidence type="ECO:0000256" key="11">
    <source>
        <dbReference type="SAM" id="MobiDB-lite"/>
    </source>
</evidence>
<feature type="binding site" evidence="9">
    <location>
        <position position="167"/>
    </location>
    <ligand>
        <name>Ca(2+)</name>
        <dbReference type="ChEBI" id="CHEBI:29108"/>
        <label>2</label>
    </ligand>
</feature>
<accession>A0A2Z6G1C1</accession>
<feature type="binding site" evidence="9">
    <location>
        <position position="179"/>
    </location>
    <ligand>
        <name>Zn(2+)</name>
        <dbReference type="ChEBI" id="CHEBI:29105"/>
        <label>1</label>
    </ligand>
</feature>
<evidence type="ECO:0000256" key="5">
    <source>
        <dbReference type="ARBA" id="ARBA00022833"/>
    </source>
</evidence>
<dbReference type="GO" id="GO:0031012">
    <property type="term" value="C:extracellular matrix"/>
    <property type="evidence" value="ECO:0007669"/>
    <property type="project" value="InterPro"/>
</dbReference>
<dbReference type="InterPro" id="IPR018487">
    <property type="entry name" value="Hemopexin-like_repeat"/>
</dbReference>
<keyword evidence="2" id="KW-0645">Protease</keyword>
<feature type="region of interest" description="Disordered" evidence="11">
    <location>
        <begin position="272"/>
        <end position="334"/>
    </location>
</feature>
<dbReference type="SUPFAM" id="SSF50923">
    <property type="entry name" value="Hemopexin-like domain"/>
    <property type="match status" value="1"/>
</dbReference>
<feature type="compositionally biased region" description="Low complexity" evidence="11">
    <location>
        <begin position="281"/>
        <end position="296"/>
    </location>
</feature>
<dbReference type="SMART" id="SM00120">
    <property type="entry name" value="HX"/>
    <property type="match status" value="2"/>
</dbReference>
<evidence type="ECO:0000259" key="13">
    <source>
        <dbReference type="SMART" id="SM00235"/>
    </source>
</evidence>
<keyword evidence="3 8" id="KW-0479">Metal-binding</keyword>
<keyword evidence="4" id="KW-0378">Hydrolase</keyword>
<reference evidence="14" key="1">
    <citation type="journal article" date="2018" name="Front. Mar. Sci.">
        <title>Functional Analyses of MMPs for Aragonite Crystal Formation in the Ligament of Pinctada fucata.</title>
        <authorList>
            <person name="Kubota K."/>
            <person name="Kintsu H."/>
            <person name="Matsuura A."/>
            <person name="Tsuchihashi Y."/>
            <person name="Takeuchi T."/>
            <person name="Satoh N."/>
            <person name="Suzuki M."/>
        </authorList>
    </citation>
    <scope>NUCLEOTIDE SEQUENCE</scope>
</reference>
<dbReference type="AlphaFoldDB" id="A0A2Z6G1C1"/>
<protein>
    <submittedName>
        <fullName evidence="14">Matrix metalloproteinase</fullName>
    </submittedName>
</protein>
<evidence type="ECO:0000256" key="6">
    <source>
        <dbReference type="ARBA" id="ARBA00023049"/>
    </source>
</evidence>
<feature type="binding site" evidence="9">
    <location>
        <position position="194"/>
    </location>
    <ligand>
        <name>Zn(2+)</name>
        <dbReference type="ChEBI" id="CHEBI:29105"/>
        <label>1</label>
    </ligand>
</feature>
<feature type="compositionally biased region" description="Pro residues" evidence="11">
    <location>
        <begin position="313"/>
        <end position="322"/>
    </location>
</feature>
<dbReference type="InterPro" id="IPR001818">
    <property type="entry name" value="Pept_M10_metallopeptidase"/>
</dbReference>
<keyword evidence="5 8" id="KW-0862">Zinc</keyword>